<feature type="active site" evidence="5">
    <location>
        <position position="188"/>
    </location>
</feature>
<feature type="domain" description="FAE" evidence="7">
    <location>
        <begin position="46"/>
        <end position="331"/>
    </location>
</feature>
<dbReference type="Pfam" id="PF08392">
    <property type="entry name" value="FAE1_CUT1_RppA"/>
    <property type="match status" value="1"/>
</dbReference>
<dbReference type="InterPro" id="IPR013601">
    <property type="entry name" value="FAE1_typ3_polyketide_synth"/>
</dbReference>
<evidence type="ECO:0000256" key="4">
    <source>
        <dbReference type="PIRNR" id="PIRNR036417"/>
    </source>
</evidence>
<evidence type="ECO:0000313" key="9">
    <source>
        <dbReference type="EMBL" id="KAF8688802.1"/>
    </source>
</evidence>
<evidence type="ECO:0000259" key="8">
    <source>
        <dbReference type="Pfam" id="PF08541"/>
    </source>
</evidence>
<dbReference type="GO" id="GO:0016020">
    <property type="term" value="C:membrane"/>
    <property type="evidence" value="ECO:0007669"/>
    <property type="project" value="InterPro"/>
</dbReference>
<gene>
    <name evidence="9" type="ORF">HU200_042129</name>
</gene>
<dbReference type="Proteomes" id="UP000636709">
    <property type="component" value="Unassembled WGS sequence"/>
</dbReference>
<name>A0A835B6J0_9POAL</name>
<evidence type="ECO:0000259" key="7">
    <source>
        <dbReference type="Pfam" id="PF08392"/>
    </source>
</evidence>
<dbReference type="CDD" id="cd00831">
    <property type="entry name" value="CHS_like"/>
    <property type="match status" value="1"/>
</dbReference>
<keyword evidence="3 4" id="KW-0012">Acyltransferase</keyword>
<dbReference type="EMBL" id="JACEFO010002025">
    <property type="protein sequence ID" value="KAF8688802.1"/>
    <property type="molecule type" value="Genomic_DNA"/>
</dbReference>
<comment type="similarity">
    <text evidence="1 4">Belongs to the thiolase-like superfamily. Chalcone/stilbene synthases family.</text>
</comment>
<keyword evidence="6" id="KW-0472">Membrane</keyword>
<comment type="caution">
    <text evidence="9">The sequence shown here is derived from an EMBL/GenBank/DDBJ whole genome shotgun (WGS) entry which is preliminary data.</text>
</comment>
<dbReference type="PANTHER" id="PTHR31561">
    <property type="entry name" value="3-KETOACYL-COA SYNTHASE"/>
    <property type="match status" value="1"/>
</dbReference>
<dbReference type="PIRSF" id="PIRSF036417">
    <property type="entry name" value="3-ktacl-CoA_syn"/>
    <property type="match status" value="1"/>
</dbReference>
<keyword evidence="2 4" id="KW-0808">Transferase</keyword>
<comment type="pathway">
    <text evidence="4">Lipid metabolism; fatty acid biosynthesis.</text>
</comment>
<protein>
    <recommendedName>
        <fullName evidence="4">3-ketoacyl-CoA synthase</fullName>
        <ecNumber evidence="4">2.3.1.-</ecNumber>
    </recommendedName>
</protein>
<feature type="domain" description="Beta-ketoacyl-[acyl-carrier-protein] synthase III C-terminal" evidence="8">
    <location>
        <begin position="355"/>
        <end position="435"/>
    </location>
</feature>
<evidence type="ECO:0000256" key="3">
    <source>
        <dbReference type="ARBA" id="ARBA00023315"/>
    </source>
</evidence>
<dbReference type="InterPro" id="IPR012392">
    <property type="entry name" value="3-ktacl-CoA_syn"/>
</dbReference>
<sequence>MSSAAAAMSSATSTVVASVLALPLPLLAPLVISALAFLATVLRRLLRRERPVYLLNYSCHLPDVDRQVNLEVCEYFGLKCRRYSDDIADFMRLIYSKSGLGQETFAPPFIFSGKFEKTLAYAVQEAEEGLFAVVGQLLAKSDVTPADITVLVVACSMFSPMPSLASMIAHRFKLRPDVKSYSVAGMGCSAGTVGVDTAARSLRSSSRTPGGYALVVVTENTSLNWYFGENKHMLVTNCIFRVGTAAALVTDVASRRADARYELARALRTHHGADDAAFHAATQMEDEQGNQGVALTKDLVRVAGAALRRHITALGPHVLPVSEMLRYAWRVATAYAAGNRKAAAAEVPDFQRAFEHMCIHSGGKAVIDTVARLMGFGPFVVEPARATLHRFGNTSSSLVFYELAYFEAKRRVKAGDRVWMLAFGTGFKACSNVWRALRDCGPDADNPWNGCVHRYPMPLPPPSKTHKHDAGVVHDSKMHKHAAA</sequence>
<evidence type="ECO:0000256" key="2">
    <source>
        <dbReference type="ARBA" id="ARBA00022679"/>
    </source>
</evidence>
<organism evidence="9 10">
    <name type="scientific">Digitaria exilis</name>
    <dbReference type="NCBI Taxonomy" id="1010633"/>
    <lineage>
        <taxon>Eukaryota</taxon>
        <taxon>Viridiplantae</taxon>
        <taxon>Streptophyta</taxon>
        <taxon>Embryophyta</taxon>
        <taxon>Tracheophyta</taxon>
        <taxon>Spermatophyta</taxon>
        <taxon>Magnoliopsida</taxon>
        <taxon>Liliopsida</taxon>
        <taxon>Poales</taxon>
        <taxon>Poaceae</taxon>
        <taxon>PACMAD clade</taxon>
        <taxon>Panicoideae</taxon>
        <taxon>Panicodae</taxon>
        <taxon>Paniceae</taxon>
        <taxon>Anthephorinae</taxon>
        <taxon>Digitaria</taxon>
    </lineage>
</organism>
<accession>A0A835B6J0</accession>
<evidence type="ECO:0000256" key="6">
    <source>
        <dbReference type="SAM" id="Phobius"/>
    </source>
</evidence>
<dbReference type="EC" id="2.3.1.-" evidence="4"/>
<feature type="active site" evidence="5">
    <location>
        <position position="389"/>
    </location>
</feature>
<feature type="transmembrane region" description="Helical" evidence="6">
    <location>
        <begin position="27"/>
        <end position="46"/>
    </location>
</feature>
<keyword evidence="6" id="KW-0812">Transmembrane</keyword>
<dbReference type="SUPFAM" id="SSF53901">
    <property type="entry name" value="Thiolase-like"/>
    <property type="match status" value="2"/>
</dbReference>
<feature type="active site" evidence="5">
    <location>
        <position position="356"/>
    </location>
</feature>
<evidence type="ECO:0000313" key="10">
    <source>
        <dbReference type="Proteomes" id="UP000636709"/>
    </source>
</evidence>
<dbReference type="OrthoDB" id="329835at2759"/>
<dbReference type="Gene3D" id="3.40.47.10">
    <property type="match status" value="1"/>
</dbReference>
<proteinExistence type="inferred from homology"/>
<dbReference type="GO" id="GO:0006633">
    <property type="term" value="P:fatty acid biosynthetic process"/>
    <property type="evidence" value="ECO:0007669"/>
    <property type="project" value="UniProtKB-UniPathway"/>
</dbReference>
<feature type="active site" evidence="5">
    <location>
        <position position="270"/>
    </location>
</feature>
<evidence type="ECO:0000256" key="5">
    <source>
        <dbReference type="PIRSR" id="PIRSR036417-1"/>
    </source>
</evidence>
<dbReference type="UniPathway" id="UPA00094"/>
<reference evidence="9" key="1">
    <citation type="submission" date="2020-07" db="EMBL/GenBank/DDBJ databases">
        <title>Genome sequence and genetic diversity analysis of an under-domesticated orphan crop, white fonio (Digitaria exilis).</title>
        <authorList>
            <person name="Bennetzen J.L."/>
            <person name="Chen S."/>
            <person name="Ma X."/>
            <person name="Wang X."/>
            <person name="Yssel A.E.J."/>
            <person name="Chaluvadi S.R."/>
            <person name="Johnson M."/>
            <person name="Gangashetty P."/>
            <person name="Hamidou F."/>
            <person name="Sanogo M.D."/>
            <person name="Zwaenepoel A."/>
            <person name="Wallace J."/>
            <person name="Van De Peer Y."/>
            <person name="Van Deynze A."/>
        </authorList>
    </citation>
    <scope>NUCLEOTIDE SEQUENCE</scope>
    <source>
        <tissue evidence="9">Leaves</tissue>
    </source>
</reference>
<keyword evidence="6" id="KW-1133">Transmembrane helix</keyword>
<dbReference type="InterPro" id="IPR016039">
    <property type="entry name" value="Thiolase-like"/>
</dbReference>
<dbReference type="Pfam" id="PF08541">
    <property type="entry name" value="ACP_syn_III_C"/>
    <property type="match status" value="1"/>
</dbReference>
<keyword evidence="10" id="KW-1185">Reference proteome</keyword>
<dbReference type="GO" id="GO:0016747">
    <property type="term" value="F:acyltransferase activity, transferring groups other than amino-acyl groups"/>
    <property type="evidence" value="ECO:0007669"/>
    <property type="project" value="InterPro"/>
</dbReference>
<dbReference type="AlphaFoldDB" id="A0A835B6J0"/>
<evidence type="ECO:0000256" key="1">
    <source>
        <dbReference type="ARBA" id="ARBA00005531"/>
    </source>
</evidence>
<dbReference type="InterPro" id="IPR013747">
    <property type="entry name" value="ACP_syn_III_C"/>
</dbReference>
<feature type="active site" evidence="5">
    <location>
        <position position="393"/>
    </location>
</feature>
<feature type="active site" evidence="5">
    <location>
        <position position="360"/>
    </location>
</feature>